<proteinExistence type="predicted"/>
<feature type="compositionally biased region" description="Polar residues" evidence="1">
    <location>
        <begin position="55"/>
        <end position="64"/>
    </location>
</feature>
<feature type="compositionally biased region" description="Low complexity" evidence="1">
    <location>
        <begin position="305"/>
        <end position="315"/>
    </location>
</feature>
<dbReference type="Proteomes" id="UP000242770">
    <property type="component" value="Unassembled WGS sequence"/>
</dbReference>
<evidence type="ECO:0000313" key="2">
    <source>
        <dbReference type="EMBL" id="CDR87363.1"/>
    </source>
</evidence>
<dbReference type="EMBL" id="LK056653">
    <property type="protein sequence ID" value="CDR87363.1"/>
    <property type="molecule type" value="Genomic_DNA"/>
</dbReference>
<dbReference type="EMBL" id="CCFA01000120">
    <property type="protein sequence ID" value="CDW94034.1"/>
    <property type="molecule type" value="Genomic_DNA"/>
</dbReference>
<feature type="compositionally biased region" description="Basic and acidic residues" evidence="1">
    <location>
        <begin position="439"/>
        <end position="452"/>
    </location>
</feature>
<dbReference type="OrthoDB" id="2556512at2759"/>
<organism evidence="3 4">
    <name type="scientific">Sporisorium scitamineum</name>
    <dbReference type="NCBI Taxonomy" id="49012"/>
    <lineage>
        <taxon>Eukaryota</taxon>
        <taxon>Fungi</taxon>
        <taxon>Dikarya</taxon>
        <taxon>Basidiomycota</taxon>
        <taxon>Ustilaginomycotina</taxon>
        <taxon>Ustilaginomycetes</taxon>
        <taxon>Ustilaginales</taxon>
        <taxon>Ustilaginaceae</taxon>
        <taxon>Sporisorium</taxon>
    </lineage>
</organism>
<feature type="region of interest" description="Disordered" evidence="1">
    <location>
        <begin position="1"/>
        <end position="104"/>
    </location>
</feature>
<feature type="compositionally biased region" description="Pro residues" evidence="1">
    <location>
        <begin position="71"/>
        <end position="81"/>
    </location>
</feature>
<feature type="region of interest" description="Disordered" evidence="1">
    <location>
        <begin position="134"/>
        <end position="358"/>
    </location>
</feature>
<feature type="compositionally biased region" description="Polar residues" evidence="1">
    <location>
        <begin position="170"/>
        <end position="183"/>
    </location>
</feature>
<feature type="compositionally biased region" description="Low complexity" evidence="1">
    <location>
        <begin position="517"/>
        <end position="527"/>
    </location>
</feature>
<sequence>MAPAFGSGMMDATTTTVQKKPGQKRDFQPEIDPSIPLHPWASTSKLHQQQHQQQSVPASASSSCRPMIKSQPPPQPQPQPQVQPQSQPQYAMSMHPPSTFPVAVAPIPTTSFYAQPQPQPLHANAAYARATPVPTAKPEPQYVPALPKKNMPTRADLDFLLGGSSRARAKSSTPSVADQQAQPRSPAANAPKVAPVAKKRRPHPHPPIAQTDVAGPSRVSASGPEASASSSRLRLSLKRSGTITERHDDDLPLGAEAVMESDHEARSSFEADNEAEGHAHEKDDPNDRDFRPTKKRISRVSRTSKGAATAAADGAAPKKRARRSLASTSTTAGKVAGSPGEWLTPDGPKRRGRPPKEAYTPDVLEQIKAAEEMLGFDSEHQEELCRKRLSEIIDPQTMQALSPEMRTVLLRTRNTQLQRERLKRLREAGILGAKSKSKLKQDAGEVGKEEKPKRRARRRKEVEEAETGSGSAILEKAKGKVTEWIKSISSEAETSGDAKWDPNDEMADAASPKQRSRLASSVASSSKQRQDGVSTPPPPPSAPAAQKMAVGGDGNIDPRLFADINPADDELVQGYFSRFATVTGDSKPDSSAEGQTFQAGVVGDEYYFSN</sequence>
<protein>
    <submittedName>
        <fullName evidence="3">Uncharacterized protein</fullName>
    </submittedName>
</protein>
<evidence type="ECO:0000313" key="3">
    <source>
        <dbReference type="EMBL" id="CDW94034.1"/>
    </source>
</evidence>
<reference evidence="3" key="2">
    <citation type="submission" date="2014-06" db="EMBL/GenBank/DDBJ databases">
        <authorList>
            <person name="Berkman J.Paul."/>
        </authorList>
    </citation>
    <scope>NUCLEOTIDE SEQUENCE [LARGE SCALE GENOMIC DNA]</scope>
</reference>
<evidence type="ECO:0000256" key="1">
    <source>
        <dbReference type="SAM" id="MobiDB-lite"/>
    </source>
</evidence>
<reference evidence="4" key="1">
    <citation type="submission" date="2014-06" db="EMBL/GenBank/DDBJ databases">
        <authorList>
            <person name="Berkman P.J."/>
        </authorList>
    </citation>
    <scope>NUCLEOTIDE SEQUENCE [LARGE SCALE GENOMIC DNA]</scope>
</reference>
<feature type="compositionally biased region" description="Low complexity" evidence="1">
    <location>
        <begin position="186"/>
        <end position="196"/>
    </location>
</feature>
<keyword evidence="4" id="KW-1185">Reference proteome</keyword>
<feature type="region of interest" description="Disordered" evidence="1">
    <location>
        <begin position="488"/>
        <end position="562"/>
    </location>
</feature>
<gene>
    <name evidence="3" type="primary">SSCI01640.1</name>
    <name evidence="2" type="ORF">SPSC_00489</name>
</gene>
<reference evidence="2" key="3">
    <citation type="submission" date="2014-06" db="EMBL/GenBank/DDBJ databases">
        <authorList>
            <person name="Ju J."/>
            <person name="Zhang J."/>
        </authorList>
    </citation>
    <scope>NUCLEOTIDE SEQUENCE</scope>
    <source>
        <strain evidence="2">SscI8</strain>
    </source>
</reference>
<feature type="region of interest" description="Disordered" evidence="1">
    <location>
        <begin position="433"/>
        <end position="476"/>
    </location>
</feature>
<dbReference type="AlphaFoldDB" id="A0A0F7S4B3"/>
<feature type="compositionally biased region" description="Basic and acidic residues" evidence="1">
    <location>
        <begin position="260"/>
        <end position="292"/>
    </location>
</feature>
<evidence type="ECO:0000313" key="4">
    <source>
        <dbReference type="Proteomes" id="UP000242770"/>
    </source>
</evidence>
<feature type="compositionally biased region" description="Low complexity" evidence="1">
    <location>
        <begin position="220"/>
        <end position="240"/>
    </location>
</feature>
<name>A0A0F7S4B3_9BASI</name>
<accession>A0A0F7S4B3</accession>